<dbReference type="OrthoDB" id="5084290at2"/>
<dbReference type="InterPro" id="IPR018392">
    <property type="entry name" value="LysM"/>
</dbReference>
<feature type="transmembrane region" description="Helical" evidence="2">
    <location>
        <begin position="66"/>
        <end position="87"/>
    </location>
</feature>
<dbReference type="InterPro" id="IPR036779">
    <property type="entry name" value="LysM_dom_sf"/>
</dbReference>
<keyword evidence="5" id="KW-1185">Reference proteome</keyword>
<comment type="caution">
    <text evidence="4">The sequence shown here is derived from an EMBL/GenBank/DDBJ whole genome shotgun (WGS) entry which is preliminary data.</text>
</comment>
<proteinExistence type="predicted"/>
<dbReference type="Pfam" id="PF01476">
    <property type="entry name" value="LysM"/>
    <property type="match status" value="1"/>
</dbReference>
<evidence type="ECO:0000256" key="1">
    <source>
        <dbReference type="SAM" id="MobiDB-lite"/>
    </source>
</evidence>
<dbReference type="EMBL" id="SSWH01000015">
    <property type="protein sequence ID" value="THJ64933.1"/>
    <property type="molecule type" value="Genomic_DNA"/>
</dbReference>
<gene>
    <name evidence="4" type="ORF">E8P82_13565</name>
</gene>
<reference evidence="4 5" key="1">
    <citation type="submission" date="2019-04" db="EMBL/GenBank/DDBJ databases">
        <authorList>
            <person name="Liu Q."/>
            <person name="Xin Y.-H."/>
        </authorList>
    </citation>
    <scope>NUCLEOTIDE SEQUENCE [LARGE SCALE GENOMIC DNA]</scope>
    <source>
        <strain evidence="4 5">AM23</strain>
    </source>
</reference>
<sequence length="157" mass="16569">MAASPLLHGSTAPGDLAPRRRAERPSSPTRRTPDPAPQRPAPQRPVPQRPSVAKQPPLTLTRRGRLVLVGLPIALGVASLLMLGAFLSSVAQASEAEPEGTRTTEVAVSTGETLWGLAMHYAPERDPRDVVAEMVELNELHSSVVQPGQSIAVPVSG</sequence>
<dbReference type="AlphaFoldDB" id="A0A4S5E0W8"/>
<keyword evidence="2" id="KW-0812">Transmembrane</keyword>
<keyword evidence="2" id="KW-1133">Transmembrane helix</keyword>
<feature type="region of interest" description="Disordered" evidence="1">
    <location>
        <begin position="1"/>
        <end position="59"/>
    </location>
</feature>
<evidence type="ECO:0000259" key="3">
    <source>
        <dbReference type="Pfam" id="PF01476"/>
    </source>
</evidence>
<evidence type="ECO:0000256" key="2">
    <source>
        <dbReference type="SAM" id="Phobius"/>
    </source>
</evidence>
<keyword evidence="2" id="KW-0472">Membrane</keyword>
<dbReference type="Gene3D" id="3.10.350.10">
    <property type="entry name" value="LysM domain"/>
    <property type="match status" value="1"/>
</dbReference>
<feature type="compositionally biased region" description="Pro residues" evidence="1">
    <location>
        <begin position="34"/>
        <end position="48"/>
    </location>
</feature>
<accession>A0A4S5E0W8</accession>
<protein>
    <submittedName>
        <fullName evidence="4">LysM peptidoglycan-binding domain-containing protein</fullName>
    </submittedName>
</protein>
<evidence type="ECO:0000313" key="5">
    <source>
        <dbReference type="Proteomes" id="UP000305233"/>
    </source>
</evidence>
<evidence type="ECO:0000313" key="4">
    <source>
        <dbReference type="EMBL" id="THJ64933.1"/>
    </source>
</evidence>
<dbReference type="Proteomes" id="UP000305233">
    <property type="component" value="Unassembled WGS sequence"/>
</dbReference>
<name>A0A4S5E0W8_9MICC</name>
<feature type="domain" description="LysM" evidence="3">
    <location>
        <begin position="108"/>
        <end position="154"/>
    </location>
</feature>
<organism evidence="4 5">
    <name type="scientific">Arthrobacter echini</name>
    <dbReference type="NCBI Taxonomy" id="1529066"/>
    <lineage>
        <taxon>Bacteria</taxon>
        <taxon>Bacillati</taxon>
        <taxon>Actinomycetota</taxon>
        <taxon>Actinomycetes</taxon>
        <taxon>Micrococcales</taxon>
        <taxon>Micrococcaceae</taxon>
        <taxon>Arthrobacter</taxon>
    </lineage>
</organism>